<reference evidence="1" key="1">
    <citation type="submission" date="2021-05" db="EMBL/GenBank/DDBJ databases">
        <authorList>
            <person name="Alioto T."/>
            <person name="Alioto T."/>
            <person name="Gomez Garrido J."/>
        </authorList>
    </citation>
    <scope>NUCLEOTIDE SEQUENCE</scope>
</reference>
<name>A0A8D8JRL4_CULPI</name>
<proteinExistence type="predicted"/>
<dbReference type="EMBL" id="HBUE01190655">
    <property type="protein sequence ID" value="CAG6525014.1"/>
    <property type="molecule type" value="Transcribed_RNA"/>
</dbReference>
<dbReference type="EMBL" id="HBUE01296541">
    <property type="protein sequence ID" value="CAG6576703.1"/>
    <property type="molecule type" value="Transcribed_RNA"/>
</dbReference>
<sequence>MVSVLPERQIVQRVFKSADSANLFRLHHHRQKLHSRLNHRLLLDTLLHPGHPLLQFPLQSTFPDCRNSSILEHVALARFRNALAVTPEALLLEVVRANRSAHFGGIVQNTASSAKVHPGLALHRFRWEFVEAHSKLATPDLVHG</sequence>
<dbReference type="EMBL" id="HBUE01296542">
    <property type="protein sequence ID" value="CAG6576704.1"/>
    <property type="molecule type" value="Transcribed_RNA"/>
</dbReference>
<protein>
    <submittedName>
        <fullName evidence="1">(northern house mosquito) hypothetical protein</fullName>
    </submittedName>
</protein>
<dbReference type="AlphaFoldDB" id="A0A8D8JRL4"/>
<organism evidence="1">
    <name type="scientific">Culex pipiens</name>
    <name type="common">House mosquito</name>
    <dbReference type="NCBI Taxonomy" id="7175"/>
    <lineage>
        <taxon>Eukaryota</taxon>
        <taxon>Metazoa</taxon>
        <taxon>Ecdysozoa</taxon>
        <taxon>Arthropoda</taxon>
        <taxon>Hexapoda</taxon>
        <taxon>Insecta</taxon>
        <taxon>Pterygota</taxon>
        <taxon>Neoptera</taxon>
        <taxon>Endopterygota</taxon>
        <taxon>Diptera</taxon>
        <taxon>Nematocera</taxon>
        <taxon>Culicoidea</taxon>
        <taxon>Culicidae</taxon>
        <taxon>Culicinae</taxon>
        <taxon>Culicini</taxon>
        <taxon>Culex</taxon>
        <taxon>Culex</taxon>
    </lineage>
</organism>
<evidence type="ECO:0000313" key="1">
    <source>
        <dbReference type="EMBL" id="CAG6576703.1"/>
    </source>
</evidence>
<accession>A0A8D8JRL4</accession>
<dbReference type="EMBL" id="HBUE01190656">
    <property type="protein sequence ID" value="CAG6525015.1"/>
    <property type="molecule type" value="Transcribed_RNA"/>
</dbReference>